<comment type="caution">
    <text evidence="6">The sequence shown here is derived from an EMBL/GenBank/DDBJ whole genome shotgun (WGS) entry which is preliminary data.</text>
</comment>
<evidence type="ECO:0000256" key="1">
    <source>
        <dbReference type="ARBA" id="ARBA00010785"/>
    </source>
</evidence>
<feature type="domain" description="Trafficking protein particle complex subunit 13 C-terminal" evidence="4">
    <location>
        <begin position="352"/>
        <end position="449"/>
    </location>
</feature>
<evidence type="ECO:0008006" key="8">
    <source>
        <dbReference type="Google" id="ProtNLM"/>
    </source>
</evidence>
<comment type="similarity">
    <text evidence="1">Belongs to the TRAPPC13 family.</text>
</comment>
<protein>
    <recommendedName>
        <fullName evidence="8">Trafficking protein particle complex subunit 13</fullName>
    </recommendedName>
</protein>
<dbReference type="InterPro" id="IPR055429">
    <property type="entry name" value="TRAPPC13_M"/>
</dbReference>
<dbReference type="GO" id="GO:1990072">
    <property type="term" value="C:TRAPPIII protein complex"/>
    <property type="evidence" value="ECO:0007669"/>
    <property type="project" value="TreeGrafter"/>
</dbReference>
<dbReference type="Pfam" id="PF06159">
    <property type="entry name" value="TRAPPC13_N"/>
    <property type="match status" value="1"/>
</dbReference>
<proteinExistence type="inferred from homology"/>
<dbReference type="Pfam" id="PF23643">
    <property type="entry name" value="TRAPPC13_C"/>
    <property type="match status" value="1"/>
</dbReference>
<evidence type="ECO:0000259" key="5">
    <source>
        <dbReference type="Pfam" id="PF23647"/>
    </source>
</evidence>
<dbReference type="InterPro" id="IPR010378">
    <property type="entry name" value="TRAPPC13"/>
</dbReference>
<dbReference type="Pfam" id="PF23647">
    <property type="entry name" value="TRAPPC13_M"/>
    <property type="match status" value="1"/>
</dbReference>
<feature type="domain" description="Trafficking protein particle complex subunit 13 N-terminal" evidence="3">
    <location>
        <begin position="38"/>
        <end position="214"/>
    </location>
</feature>
<feature type="compositionally biased region" description="Polar residues" evidence="2">
    <location>
        <begin position="8"/>
        <end position="17"/>
    </location>
</feature>
<feature type="region of interest" description="Disordered" evidence="2">
    <location>
        <begin position="1"/>
        <end position="21"/>
    </location>
</feature>
<dbReference type="Proteomes" id="UP000186922">
    <property type="component" value="Unassembled WGS sequence"/>
</dbReference>
<evidence type="ECO:0000259" key="4">
    <source>
        <dbReference type="Pfam" id="PF23643"/>
    </source>
</evidence>
<dbReference type="PANTHER" id="PTHR13134:SF3">
    <property type="entry name" value="TRAFFICKING PROTEIN PARTICLE COMPLEX SUBUNIT 13"/>
    <property type="match status" value="1"/>
</dbReference>
<dbReference type="PANTHER" id="PTHR13134">
    <property type="entry name" value="TRAFFICKING PROTEIN PARTICLE COMPLEX SUBUNIT 13"/>
    <property type="match status" value="1"/>
</dbReference>
<evidence type="ECO:0000313" key="7">
    <source>
        <dbReference type="Proteomes" id="UP000186922"/>
    </source>
</evidence>
<evidence type="ECO:0000259" key="3">
    <source>
        <dbReference type="Pfam" id="PF06159"/>
    </source>
</evidence>
<evidence type="ECO:0000256" key="2">
    <source>
        <dbReference type="SAM" id="MobiDB-lite"/>
    </source>
</evidence>
<sequence>MIPRSDLSLGQSMSSMDTSLTSGGSASNLSLAGKETGQLLSIKVLRLLKPSFLENNNVFGQLHYLQDEFDAQGTSSEKFHLSDKGAELCPTKSLSSDWSFLLSDQLVLPQSFGTMFLGQTLHCYICVSNGSNVTVRDITVRLEFQVQAAAAPRSELVLNEGKQFTLEPNQTFDFVLNREIRDLGSHMMIASITFANPQNAVDRQNIKKCFRYNVVRPMDFKNKFVSLPDGGYFGEFNIQNLTNCTIVLDSVKMITSPEYVAEELIPHNDLSLDEQLETRDFLGPNDSRQFVFRIPLKDRSRTGESMKSSASPGRVEILWRTKMGDLGKVTTSPLTRAVPEPRDIFVTLSKRPARVKIHKVFAVTVTIFSLCNRPLDFILKMLDNPAERSFVWCGVSGRPVGVLEPGGMLEVTLRVAPRSFGLHLFPRFCLLDKPTGQRYDSEDLAEIFVE</sequence>
<dbReference type="EMBL" id="BDGG01000001">
    <property type="protein sequence ID" value="GAU87362.1"/>
    <property type="molecule type" value="Genomic_DNA"/>
</dbReference>
<dbReference type="STRING" id="947166.A0A1D1UIC1"/>
<dbReference type="InterPro" id="IPR055428">
    <property type="entry name" value="TRAPPC13_C"/>
</dbReference>
<name>A0A1D1UIC1_RAMVA</name>
<gene>
    <name evidence="6" type="primary">RvY_00228-1</name>
    <name evidence="6" type="synonym">RvY_00228.1</name>
    <name evidence="6" type="ORF">RvY_00228</name>
</gene>
<organism evidence="6 7">
    <name type="scientific">Ramazzottius varieornatus</name>
    <name type="common">Water bear</name>
    <name type="synonym">Tardigrade</name>
    <dbReference type="NCBI Taxonomy" id="947166"/>
    <lineage>
        <taxon>Eukaryota</taxon>
        <taxon>Metazoa</taxon>
        <taxon>Ecdysozoa</taxon>
        <taxon>Tardigrada</taxon>
        <taxon>Eutardigrada</taxon>
        <taxon>Parachela</taxon>
        <taxon>Hypsibioidea</taxon>
        <taxon>Ramazzottiidae</taxon>
        <taxon>Ramazzottius</taxon>
    </lineage>
</organism>
<dbReference type="AlphaFoldDB" id="A0A1D1UIC1"/>
<reference evidence="6 7" key="1">
    <citation type="journal article" date="2016" name="Nat. Commun.">
        <title>Extremotolerant tardigrade genome and improved radiotolerance of human cultured cells by tardigrade-unique protein.</title>
        <authorList>
            <person name="Hashimoto T."/>
            <person name="Horikawa D.D."/>
            <person name="Saito Y."/>
            <person name="Kuwahara H."/>
            <person name="Kozuka-Hata H."/>
            <person name="Shin-I T."/>
            <person name="Minakuchi Y."/>
            <person name="Ohishi K."/>
            <person name="Motoyama A."/>
            <person name="Aizu T."/>
            <person name="Enomoto A."/>
            <person name="Kondo K."/>
            <person name="Tanaka S."/>
            <person name="Hara Y."/>
            <person name="Koshikawa S."/>
            <person name="Sagara H."/>
            <person name="Miura T."/>
            <person name="Yokobori S."/>
            <person name="Miyagawa K."/>
            <person name="Suzuki Y."/>
            <person name="Kubo T."/>
            <person name="Oyama M."/>
            <person name="Kohara Y."/>
            <person name="Fujiyama A."/>
            <person name="Arakawa K."/>
            <person name="Katayama T."/>
            <person name="Toyoda A."/>
            <person name="Kunieda T."/>
        </authorList>
    </citation>
    <scope>NUCLEOTIDE SEQUENCE [LARGE SCALE GENOMIC DNA]</scope>
    <source>
        <strain evidence="6 7">YOKOZUNA-1</strain>
    </source>
</reference>
<evidence type="ECO:0000313" key="6">
    <source>
        <dbReference type="EMBL" id="GAU87362.1"/>
    </source>
</evidence>
<feature type="domain" description="Trafficking protein particle complex subunit 13 middle" evidence="5">
    <location>
        <begin position="219"/>
        <end position="339"/>
    </location>
</feature>
<keyword evidence="7" id="KW-1185">Reference proteome</keyword>
<dbReference type="OrthoDB" id="10250284at2759"/>
<accession>A0A1D1UIC1</accession>
<dbReference type="InterPro" id="IPR055427">
    <property type="entry name" value="TRAPPC13_N"/>
</dbReference>